<evidence type="ECO:0000256" key="1">
    <source>
        <dbReference type="SAM" id="MobiDB-lite"/>
    </source>
</evidence>
<sequence length="131" mass="15116">MASSSSSRKRVKRMATKQRDPDIDGWISDRDAQEHFNESFRNRKIINHKQVELPFFRNHGFTFPELISSQHLETFVQLTGDIYPDLVRVLYANLACEDDLLISHVKGVDIYLTIDVWTDIAGFRISGIPAH</sequence>
<gene>
    <name evidence="2" type="ORF">DEO72_LG8g1967</name>
</gene>
<dbReference type="Proteomes" id="UP000501690">
    <property type="component" value="Linkage Group LG8"/>
</dbReference>
<feature type="compositionally biased region" description="Basic residues" evidence="1">
    <location>
        <begin position="7"/>
        <end position="16"/>
    </location>
</feature>
<keyword evidence="3" id="KW-1185">Reference proteome</keyword>
<name>A0A4D6MVK6_VIGUN</name>
<accession>A0A4D6MVK6</accession>
<feature type="compositionally biased region" description="Basic and acidic residues" evidence="1">
    <location>
        <begin position="17"/>
        <end position="27"/>
    </location>
</feature>
<proteinExistence type="predicted"/>
<protein>
    <submittedName>
        <fullName evidence="2">Uncharacterized protein</fullName>
    </submittedName>
</protein>
<evidence type="ECO:0000313" key="3">
    <source>
        <dbReference type="Proteomes" id="UP000501690"/>
    </source>
</evidence>
<dbReference type="AlphaFoldDB" id="A0A4D6MVK6"/>
<reference evidence="2 3" key="1">
    <citation type="submission" date="2019-04" db="EMBL/GenBank/DDBJ databases">
        <title>An improved genome assembly and genetic linkage map for asparagus bean, Vigna unguiculata ssp. sesquipedialis.</title>
        <authorList>
            <person name="Xia Q."/>
            <person name="Zhang R."/>
            <person name="Dong Y."/>
        </authorList>
    </citation>
    <scope>NUCLEOTIDE SEQUENCE [LARGE SCALE GENOMIC DNA]</scope>
    <source>
        <tissue evidence="2">Leaf</tissue>
    </source>
</reference>
<feature type="region of interest" description="Disordered" evidence="1">
    <location>
        <begin position="1"/>
        <end position="27"/>
    </location>
</feature>
<dbReference type="EMBL" id="CP039352">
    <property type="protein sequence ID" value="QCE03935.1"/>
    <property type="molecule type" value="Genomic_DNA"/>
</dbReference>
<organism evidence="2 3">
    <name type="scientific">Vigna unguiculata</name>
    <name type="common">Cowpea</name>
    <dbReference type="NCBI Taxonomy" id="3917"/>
    <lineage>
        <taxon>Eukaryota</taxon>
        <taxon>Viridiplantae</taxon>
        <taxon>Streptophyta</taxon>
        <taxon>Embryophyta</taxon>
        <taxon>Tracheophyta</taxon>
        <taxon>Spermatophyta</taxon>
        <taxon>Magnoliopsida</taxon>
        <taxon>eudicotyledons</taxon>
        <taxon>Gunneridae</taxon>
        <taxon>Pentapetalae</taxon>
        <taxon>rosids</taxon>
        <taxon>fabids</taxon>
        <taxon>Fabales</taxon>
        <taxon>Fabaceae</taxon>
        <taxon>Papilionoideae</taxon>
        <taxon>50 kb inversion clade</taxon>
        <taxon>NPAAA clade</taxon>
        <taxon>indigoferoid/millettioid clade</taxon>
        <taxon>Phaseoleae</taxon>
        <taxon>Vigna</taxon>
    </lineage>
</organism>
<evidence type="ECO:0000313" key="2">
    <source>
        <dbReference type="EMBL" id="QCE03935.1"/>
    </source>
</evidence>